<keyword evidence="3" id="KW-0862">Zinc</keyword>
<dbReference type="SMART" id="SM00249">
    <property type="entry name" value="PHD"/>
    <property type="match status" value="1"/>
</dbReference>
<dbReference type="InterPro" id="IPR019787">
    <property type="entry name" value="Znf_PHD-finger"/>
</dbReference>
<dbReference type="InterPro" id="IPR013083">
    <property type="entry name" value="Znf_RING/FYVE/PHD"/>
</dbReference>
<dbReference type="Pfam" id="PF09588">
    <property type="entry name" value="YqaJ"/>
    <property type="match status" value="1"/>
</dbReference>
<dbReference type="PROSITE" id="PS01359">
    <property type="entry name" value="ZF_PHD_1"/>
    <property type="match status" value="1"/>
</dbReference>
<dbReference type="SUPFAM" id="SSF57903">
    <property type="entry name" value="FYVE/PHD zinc finger"/>
    <property type="match status" value="1"/>
</dbReference>
<feature type="domain" description="PHD-type" evidence="5">
    <location>
        <begin position="527"/>
        <end position="574"/>
    </location>
</feature>
<evidence type="ECO:0000259" key="6">
    <source>
        <dbReference type="PROSITE" id="PS50966"/>
    </source>
</evidence>
<dbReference type="PROSITE" id="PS50966">
    <property type="entry name" value="ZF_SWIM"/>
    <property type="match status" value="1"/>
</dbReference>
<evidence type="ECO:0000256" key="3">
    <source>
        <dbReference type="ARBA" id="ARBA00022833"/>
    </source>
</evidence>
<dbReference type="InterPro" id="IPR011604">
    <property type="entry name" value="PDDEXK-like_dom_sf"/>
</dbReference>
<dbReference type="AlphaFoldDB" id="A0A147BKR6"/>
<evidence type="ECO:0000313" key="7">
    <source>
        <dbReference type="EMBL" id="JAR91356.1"/>
    </source>
</evidence>
<evidence type="ECO:0000256" key="4">
    <source>
        <dbReference type="PROSITE-ProRule" id="PRU00325"/>
    </source>
</evidence>
<dbReference type="EMBL" id="GEGO01004048">
    <property type="protein sequence ID" value="JAR91356.1"/>
    <property type="molecule type" value="Transcribed_RNA"/>
</dbReference>
<dbReference type="Gene3D" id="3.90.320.10">
    <property type="match status" value="1"/>
</dbReference>
<feature type="non-terminal residue" evidence="7">
    <location>
        <position position="1"/>
    </location>
</feature>
<dbReference type="PROSITE" id="PS50016">
    <property type="entry name" value="ZF_PHD_2"/>
    <property type="match status" value="1"/>
</dbReference>
<dbReference type="GO" id="GO:0008270">
    <property type="term" value="F:zinc ion binding"/>
    <property type="evidence" value="ECO:0007669"/>
    <property type="project" value="UniProtKB-KW"/>
</dbReference>
<dbReference type="InterPro" id="IPR007527">
    <property type="entry name" value="Znf_SWIM"/>
</dbReference>
<feature type="domain" description="SWIM-type" evidence="6">
    <location>
        <begin position="113"/>
        <end position="149"/>
    </location>
</feature>
<proteinExistence type="predicted"/>
<protein>
    <submittedName>
        <fullName evidence="7">Putative is4eu-1 nv</fullName>
    </submittedName>
</protein>
<dbReference type="InterPro" id="IPR011011">
    <property type="entry name" value="Znf_FYVE_PHD"/>
</dbReference>
<sequence>YGKSLPACVQSRYADKVMLCGGRDPLLFTLNETSTDHELYPKVQDVDIKDYLVGKTSFITREQFKAHKALEAHNFLTSGWVQAPRLKVLPCRNVVVIGKVNHSQSTREACLQPWLLVKPDGEVIVGHCDCMAGLGEACSHIGAVLFYLEVVVKHRDARACTEKDNMWLPAYCNNLECVPISKVDFSSATAKKRRIDEAQPSHLQALRSPKPAASRPDDQQWAQFLADVSGAGTKPAFLSLVDDYAEQYEPTASKYKTAVLCNMYKKGVQPSWDIILKECEKVASGIHVEPKVLKLIEEETRPQTSCRKWFVFRTGRVTASNAKAVCATSPESPSESLTQRLCYPDNHRFTTKATAWGIEKEEGAREMYIDAQSSRHVNFQCRKSGLHLSPTYPWLGASPDGVVRCECCGEGVLEVKCPYSGRDCTIIEYICLESSSLALPDGECMRLKRKHAHFYQVQMQMYVCNLRYCDYVVWTTEEIYIERIPFDVEFAKAMASKCTSFFKCVLLPELIYKAFSKPREEPKENKATYCYCNGPEQGKMVLCDNPQCERKWFHRKCVGTKRAPRKQWLCNHCK</sequence>
<evidence type="ECO:0000259" key="5">
    <source>
        <dbReference type="PROSITE" id="PS50016"/>
    </source>
</evidence>
<organism evidence="7">
    <name type="scientific">Ixodes ricinus</name>
    <name type="common">Common tick</name>
    <name type="synonym">Acarus ricinus</name>
    <dbReference type="NCBI Taxonomy" id="34613"/>
    <lineage>
        <taxon>Eukaryota</taxon>
        <taxon>Metazoa</taxon>
        <taxon>Ecdysozoa</taxon>
        <taxon>Arthropoda</taxon>
        <taxon>Chelicerata</taxon>
        <taxon>Arachnida</taxon>
        <taxon>Acari</taxon>
        <taxon>Parasitiformes</taxon>
        <taxon>Ixodida</taxon>
        <taxon>Ixodoidea</taxon>
        <taxon>Ixodidae</taxon>
        <taxon>Ixodinae</taxon>
        <taxon>Ixodes</taxon>
    </lineage>
</organism>
<keyword evidence="2 4" id="KW-0863">Zinc-finger</keyword>
<dbReference type="Gene3D" id="3.30.40.10">
    <property type="entry name" value="Zinc/RING finger domain, C3HC4 (zinc finger)"/>
    <property type="match status" value="1"/>
</dbReference>
<dbReference type="InterPro" id="IPR019786">
    <property type="entry name" value="Zinc_finger_PHD-type_CS"/>
</dbReference>
<name>A0A147BKR6_IXORI</name>
<dbReference type="PANTHER" id="PTHR47526:SF3">
    <property type="entry name" value="PHD-TYPE DOMAIN-CONTAINING PROTEIN"/>
    <property type="match status" value="1"/>
</dbReference>
<accession>A0A147BKR6</accession>
<keyword evidence="1" id="KW-0479">Metal-binding</keyword>
<dbReference type="InterPro" id="IPR001965">
    <property type="entry name" value="Znf_PHD"/>
</dbReference>
<dbReference type="PANTHER" id="PTHR47526">
    <property type="entry name" value="ATP-DEPENDENT DNA HELICASE"/>
    <property type="match status" value="1"/>
</dbReference>
<reference evidence="7" key="1">
    <citation type="journal article" date="2018" name="PLoS Negl. Trop. Dis.">
        <title>Sialome diversity of ticks revealed by RNAseq of single tick salivary glands.</title>
        <authorList>
            <person name="Perner J."/>
            <person name="Kropackova S."/>
            <person name="Kopacek P."/>
            <person name="Ribeiro J.M."/>
        </authorList>
    </citation>
    <scope>NUCLEOTIDE SEQUENCE</scope>
    <source>
        <strain evidence="7">Siblings of single egg batch collected in Ceske Budejovice</strain>
        <tissue evidence="7">Salivary glands</tissue>
    </source>
</reference>
<dbReference type="SUPFAM" id="SSF52980">
    <property type="entry name" value="Restriction endonuclease-like"/>
    <property type="match status" value="1"/>
</dbReference>
<dbReference type="InterPro" id="IPR011335">
    <property type="entry name" value="Restrct_endonuc-II-like"/>
</dbReference>
<evidence type="ECO:0000256" key="2">
    <source>
        <dbReference type="ARBA" id="ARBA00022771"/>
    </source>
</evidence>
<dbReference type="GO" id="GO:0006281">
    <property type="term" value="P:DNA repair"/>
    <property type="evidence" value="ECO:0007669"/>
    <property type="project" value="UniProtKB-ARBA"/>
</dbReference>
<dbReference type="CDD" id="cd22343">
    <property type="entry name" value="PDDEXK_lambda_exonuclease-like"/>
    <property type="match status" value="1"/>
</dbReference>
<evidence type="ECO:0000256" key="1">
    <source>
        <dbReference type="ARBA" id="ARBA00022723"/>
    </source>
</evidence>
<dbReference type="InterPro" id="IPR019080">
    <property type="entry name" value="YqaJ_viral_recombinase"/>
</dbReference>